<dbReference type="GO" id="GO:0018025">
    <property type="term" value="F:calmodulin-lysine N-methyltransferase activity"/>
    <property type="evidence" value="ECO:0007669"/>
    <property type="project" value="UniProtKB-EC"/>
</dbReference>
<evidence type="ECO:0000256" key="4">
    <source>
        <dbReference type="ARBA" id="ARBA00020594"/>
    </source>
</evidence>
<name>A0A443QLQ9_9ACAR</name>
<dbReference type="GO" id="GO:0005737">
    <property type="term" value="C:cytoplasm"/>
    <property type="evidence" value="ECO:0007669"/>
    <property type="project" value="UniProtKB-SubCell"/>
</dbReference>
<evidence type="ECO:0000256" key="7">
    <source>
        <dbReference type="ARBA" id="ARBA00022679"/>
    </source>
</evidence>
<keyword evidence="5" id="KW-0963">Cytoplasm</keyword>
<keyword evidence="7 9" id="KW-0808">Transferase</keyword>
<evidence type="ECO:0000256" key="6">
    <source>
        <dbReference type="ARBA" id="ARBA00022603"/>
    </source>
</evidence>
<dbReference type="InterPro" id="IPR025800">
    <property type="entry name" value="CaM-Lys-N-MeTrfase"/>
</dbReference>
<reference evidence="9 10" key="1">
    <citation type="journal article" date="2018" name="Gigascience">
        <title>Genomes of trombidid mites reveal novel predicted allergens and laterally-transferred genes associated with secondary metabolism.</title>
        <authorList>
            <person name="Dong X."/>
            <person name="Chaisiri K."/>
            <person name="Xia D."/>
            <person name="Armstrong S.D."/>
            <person name="Fang Y."/>
            <person name="Donnelly M.J."/>
            <person name="Kadowaki T."/>
            <person name="McGarry J.W."/>
            <person name="Darby A.C."/>
            <person name="Makepeace B.L."/>
        </authorList>
    </citation>
    <scope>NUCLEOTIDE SEQUENCE [LARGE SCALE GENOMIC DNA]</scope>
    <source>
        <strain evidence="9">UoL-WK</strain>
    </source>
</reference>
<dbReference type="SUPFAM" id="SSF53335">
    <property type="entry name" value="S-adenosyl-L-methionine-dependent methyltransferases"/>
    <property type="match status" value="1"/>
</dbReference>
<keyword evidence="8" id="KW-0539">Nucleus</keyword>
<dbReference type="EC" id="2.1.1.60" evidence="3"/>
<evidence type="ECO:0000256" key="8">
    <source>
        <dbReference type="ARBA" id="ARBA00023242"/>
    </source>
</evidence>
<dbReference type="Proteomes" id="UP000285301">
    <property type="component" value="Unassembled WGS sequence"/>
</dbReference>
<evidence type="ECO:0000256" key="2">
    <source>
        <dbReference type="ARBA" id="ARBA00004496"/>
    </source>
</evidence>
<accession>A0A443QLQ9</accession>
<sequence length="335" mass="38275">MEANEDLSICVNQGTDSCRLKSAKKLSVAKLRWKMLSKALKEGPSSVQMKPPLGSSRHFASFGLLMFADKKYDEMRNDSKKYKNQNDSDEKGKWYRVTSCEDNDFFLEVRLLTEKIPLKELFYGADNTGNICLWPSEEVLAYYCIKNKELFNDKVVCELGGGMTCLSGLIVAATSNAKKVILTDGNERCLQNVRDIVERNSGSFGETVVECTLLKWGNNTDIDRFTDAIDVILCSDCLYYDDGRQPLVNTIWSLLKSTGVAVVLAPLRGQTFQQFVELTREKFETEQVMVYDTTVWEVHENLMKTMYPHTYKPELHYPRMIVLRKPSNFDTGFMK</sequence>
<evidence type="ECO:0000313" key="9">
    <source>
        <dbReference type="EMBL" id="RWS03951.1"/>
    </source>
</evidence>
<dbReference type="Pfam" id="PF10294">
    <property type="entry name" value="Methyltransf_16"/>
    <property type="match status" value="1"/>
</dbReference>
<evidence type="ECO:0000256" key="1">
    <source>
        <dbReference type="ARBA" id="ARBA00004123"/>
    </source>
</evidence>
<gene>
    <name evidence="9" type="ORF">B4U79_14116</name>
</gene>
<evidence type="ECO:0000313" key="10">
    <source>
        <dbReference type="Proteomes" id="UP000285301"/>
    </source>
</evidence>
<dbReference type="OrthoDB" id="413520at2759"/>
<proteinExistence type="predicted"/>
<dbReference type="GO" id="GO:0005634">
    <property type="term" value="C:nucleus"/>
    <property type="evidence" value="ECO:0007669"/>
    <property type="project" value="UniProtKB-SubCell"/>
</dbReference>
<keyword evidence="10" id="KW-1185">Reference proteome</keyword>
<keyword evidence="6 9" id="KW-0489">Methyltransferase</keyword>
<organism evidence="9 10">
    <name type="scientific">Dinothrombium tinctorium</name>
    <dbReference type="NCBI Taxonomy" id="1965070"/>
    <lineage>
        <taxon>Eukaryota</taxon>
        <taxon>Metazoa</taxon>
        <taxon>Ecdysozoa</taxon>
        <taxon>Arthropoda</taxon>
        <taxon>Chelicerata</taxon>
        <taxon>Arachnida</taxon>
        <taxon>Acari</taxon>
        <taxon>Acariformes</taxon>
        <taxon>Trombidiformes</taxon>
        <taxon>Prostigmata</taxon>
        <taxon>Anystina</taxon>
        <taxon>Parasitengona</taxon>
        <taxon>Trombidioidea</taxon>
        <taxon>Trombidiidae</taxon>
        <taxon>Dinothrombium</taxon>
    </lineage>
</organism>
<dbReference type="GO" id="GO:0032259">
    <property type="term" value="P:methylation"/>
    <property type="evidence" value="ECO:0007669"/>
    <property type="project" value="UniProtKB-KW"/>
</dbReference>
<dbReference type="PANTHER" id="PTHR13539:SF3">
    <property type="entry name" value="CALMODULIN-LYSINE N-METHYLTRANSFERASE"/>
    <property type="match status" value="1"/>
</dbReference>
<comment type="subcellular location">
    <subcellularLocation>
        <location evidence="2">Cytoplasm</location>
    </subcellularLocation>
    <subcellularLocation>
        <location evidence="1">Nucleus</location>
    </subcellularLocation>
</comment>
<comment type="caution">
    <text evidence="9">The sequence shown here is derived from an EMBL/GenBank/DDBJ whole genome shotgun (WGS) entry which is preliminary data.</text>
</comment>
<protein>
    <recommendedName>
        <fullName evidence="4">Calmodulin-lysine N-methyltransferase</fullName>
        <ecNumber evidence="3">2.1.1.60</ecNumber>
    </recommendedName>
</protein>
<dbReference type="PANTHER" id="PTHR13539">
    <property type="entry name" value="CALMODULIN-LYSINE N-METHYLTRANSFERASE"/>
    <property type="match status" value="1"/>
</dbReference>
<evidence type="ECO:0000256" key="3">
    <source>
        <dbReference type="ARBA" id="ARBA00011914"/>
    </source>
</evidence>
<dbReference type="InterPro" id="IPR029063">
    <property type="entry name" value="SAM-dependent_MTases_sf"/>
</dbReference>
<dbReference type="STRING" id="1965070.A0A443QLQ9"/>
<dbReference type="Gene3D" id="3.40.50.150">
    <property type="entry name" value="Vaccinia Virus protein VP39"/>
    <property type="match status" value="1"/>
</dbReference>
<dbReference type="AlphaFoldDB" id="A0A443QLQ9"/>
<dbReference type="InterPro" id="IPR019410">
    <property type="entry name" value="Methyltransf_16"/>
</dbReference>
<dbReference type="EMBL" id="NCKU01005989">
    <property type="protein sequence ID" value="RWS03951.1"/>
    <property type="molecule type" value="Genomic_DNA"/>
</dbReference>
<evidence type="ECO:0000256" key="5">
    <source>
        <dbReference type="ARBA" id="ARBA00022490"/>
    </source>
</evidence>